<reference evidence="3" key="1">
    <citation type="journal article" date="2007" name="Plant Cell">
        <title>Dothideomycete-plant interactions illuminated by genome sequencing and EST analysis of the wheat pathogen Stagonospora nodorum.</title>
        <authorList>
            <person name="Hane J.K."/>
            <person name="Lowe R.G."/>
            <person name="Solomon P.S."/>
            <person name="Tan K.C."/>
            <person name="Schoch C.L."/>
            <person name="Spatafora J.W."/>
            <person name="Crous P.W."/>
            <person name="Kodira C."/>
            <person name="Birren B.W."/>
            <person name="Galagan J.E."/>
            <person name="Torriani S.F."/>
            <person name="McDonald B.A."/>
            <person name="Oliver R.P."/>
        </authorList>
    </citation>
    <scope>NUCLEOTIDE SEQUENCE [LARGE SCALE GENOMIC DNA]</scope>
    <source>
        <strain evidence="3">SN15 / ATCC MYA-4574 / FGSC 10173</strain>
    </source>
</reference>
<feature type="region of interest" description="Disordered" evidence="1">
    <location>
        <begin position="1"/>
        <end position="33"/>
    </location>
</feature>
<proteinExistence type="predicted"/>
<dbReference type="AlphaFoldDB" id="Q0V5R3"/>
<name>Q0V5R3_PHANO</name>
<gene>
    <name evidence="2" type="ORF">SNOG_00651</name>
</gene>
<evidence type="ECO:0000256" key="1">
    <source>
        <dbReference type="SAM" id="MobiDB-lite"/>
    </source>
</evidence>
<evidence type="ECO:0000313" key="2">
    <source>
        <dbReference type="EMBL" id="EAT92146.1"/>
    </source>
</evidence>
<evidence type="ECO:0000313" key="3">
    <source>
        <dbReference type="Proteomes" id="UP000001055"/>
    </source>
</evidence>
<dbReference type="RefSeq" id="XP_001791332.1">
    <property type="nucleotide sequence ID" value="XM_001791280.1"/>
</dbReference>
<dbReference type="Proteomes" id="UP000001055">
    <property type="component" value="Unassembled WGS sequence"/>
</dbReference>
<protein>
    <submittedName>
        <fullName evidence="2">Uncharacterized protein</fullName>
    </submittedName>
</protein>
<accession>Q0V5R3</accession>
<sequence length="33" mass="3536">MASQPPFVQQGHVWFSDPGQSPGDLDAHGKGKE</sequence>
<dbReference type="InParanoid" id="Q0V5R3"/>
<organism evidence="2 3">
    <name type="scientific">Phaeosphaeria nodorum (strain SN15 / ATCC MYA-4574 / FGSC 10173)</name>
    <name type="common">Glume blotch fungus</name>
    <name type="synonym">Parastagonospora nodorum</name>
    <dbReference type="NCBI Taxonomy" id="321614"/>
    <lineage>
        <taxon>Eukaryota</taxon>
        <taxon>Fungi</taxon>
        <taxon>Dikarya</taxon>
        <taxon>Ascomycota</taxon>
        <taxon>Pezizomycotina</taxon>
        <taxon>Dothideomycetes</taxon>
        <taxon>Pleosporomycetidae</taxon>
        <taxon>Pleosporales</taxon>
        <taxon>Pleosporineae</taxon>
        <taxon>Phaeosphaeriaceae</taxon>
        <taxon>Parastagonospora</taxon>
    </lineage>
</organism>
<dbReference type="EMBL" id="CH445325">
    <property type="protein sequence ID" value="EAT92146.1"/>
    <property type="molecule type" value="Genomic_DNA"/>
</dbReference>
<dbReference type="KEGG" id="pno:SNOG_00651"/>
<dbReference type="GeneID" id="5968134"/>